<dbReference type="EMBL" id="JBHMAF010000034">
    <property type="protein sequence ID" value="MFB9758498.1"/>
    <property type="molecule type" value="Genomic_DNA"/>
</dbReference>
<evidence type="ECO:0000256" key="3">
    <source>
        <dbReference type="ARBA" id="ARBA00022989"/>
    </source>
</evidence>
<keyword evidence="2" id="KW-0812">Transmembrane</keyword>
<dbReference type="Pfam" id="PF06803">
    <property type="entry name" value="DUF1232"/>
    <property type="match status" value="1"/>
</dbReference>
<evidence type="ECO:0000313" key="6">
    <source>
        <dbReference type="EMBL" id="MFB9758498.1"/>
    </source>
</evidence>
<reference evidence="6 7" key="1">
    <citation type="submission" date="2024-09" db="EMBL/GenBank/DDBJ databases">
        <authorList>
            <person name="Sun Q."/>
            <person name="Mori K."/>
        </authorList>
    </citation>
    <scope>NUCLEOTIDE SEQUENCE [LARGE SCALE GENOMIC DNA]</scope>
    <source>
        <strain evidence="6 7">JCM 11201</strain>
    </source>
</reference>
<feature type="domain" description="DUF1232" evidence="5">
    <location>
        <begin position="45"/>
        <end position="80"/>
    </location>
</feature>
<protein>
    <submittedName>
        <fullName evidence="6">YkvA family protein</fullName>
    </submittedName>
</protein>
<sequence>MEQKFSVEAFWDKTKGAAKKAGHFVVYTGLLLFYVLQRPDVPKRVKLTIVGALAYFIAPVDAIPDIMAGLGYTDDLGVLSAALLQSAAYVDEEVKQKAKAKLAQWFGSDADTSQIDRKIEEASEEK</sequence>
<name>A0ABV5WE40_9BACI</name>
<keyword evidence="3" id="KW-1133">Transmembrane helix</keyword>
<evidence type="ECO:0000256" key="4">
    <source>
        <dbReference type="ARBA" id="ARBA00023136"/>
    </source>
</evidence>
<comment type="caution">
    <text evidence="6">The sequence shown here is derived from an EMBL/GenBank/DDBJ whole genome shotgun (WGS) entry which is preliminary data.</text>
</comment>
<keyword evidence="7" id="KW-1185">Reference proteome</keyword>
<evidence type="ECO:0000256" key="1">
    <source>
        <dbReference type="ARBA" id="ARBA00004127"/>
    </source>
</evidence>
<evidence type="ECO:0000313" key="7">
    <source>
        <dbReference type="Proteomes" id="UP001589609"/>
    </source>
</evidence>
<dbReference type="InterPro" id="IPR016983">
    <property type="entry name" value="UCP031804"/>
</dbReference>
<organism evidence="6 7">
    <name type="scientific">Ectobacillus funiculus</name>
    <dbReference type="NCBI Taxonomy" id="137993"/>
    <lineage>
        <taxon>Bacteria</taxon>
        <taxon>Bacillati</taxon>
        <taxon>Bacillota</taxon>
        <taxon>Bacilli</taxon>
        <taxon>Bacillales</taxon>
        <taxon>Bacillaceae</taxon>
        <taxon>Ectobacillus</taxon>
    </lineage>
</organism>
<dbReference type="Proteomes" id="UP001589609">
    <property type="component" value="Unassembled WGS sequence"/>
</dbReference>
<accession>A0ABV5WE40</accession>
<comment type="subcellular location">
    <subcellularLocation>
        <location evidence="1">Endomembrane system</location>
        <topology evidence="1">Multi-pass membrane protein</topology>
    </subcellularLocation>
</comment>
<keyword evidence="4" id="KW-0472">Membrane</keyword>
<gene>
    <name evidence="6" type="ORF">ACFFMS_08195</name>
</gene>
<dbReference type="RefSeq" id="WP_379948787.1">
    <property type="nucleotide sequence ID" value="NZ_JAPCYI010000001.1"/>
</dbReference>
<dbReference type="PIRSF" id="PIRSF031804">
    <property type="entry name" value="UCP031804"/>
    <property type="match status" value="1"/>
</dbReference>
<dbReference type="InterPro" id="IPR010652">
    <property type="entry name" value="DUF1232"/>
</dbReference>
<evidence type="ECO:0000259" key="5">
    <source>
        <dbReference type="Pfam" id="PF06803"/>
    </source>
</evidence>
<evidence type="ECO:0000256" key="2">
    <source>
        <dbReference type="ARBA" id="ARBA00022692"/>
    </source>
</evidence>
<proteinExistence type="predicted"/>